<gene>
    <name evidence="8" type="ORF">ACFPJ6_07815</name>
</gene>
<dbReference type="CDD" id="cd06587">
    <property type="entry name" value="VOC"/>
    <property type="match status" value="1"/>
</dbReference>
<keyword evidence="5" id="KW-0456">Lyase</keyword>
<dbReference type="InterPro" id="IPR029068">
    <property type="entry name" value="Glyas_Bleomycin-R_OHBP_Dase"/>
</dbReference>
<evidence type="ECO:0000313" key="9">
    <source>
        <dbReference type="Proteomes" id="UP001596122"/>
    </source>
</evidence>
<accession>A0ABW0GMQ5</accession>
<dbReference type="SUPFAM" id="SSF55248">
    <property type="entry name" value="PCD-like"/>
    <property type="match status" value="1"/>
</dbReference>
<organism evidence="8 9">
    <name type="scientific">Aquipuribacter nitratireducens</name>
    <dbReference type="NCBI Taxonomy" id="650104"/>
    <lineage>
        <taxon>Bacteria</taxon>
        <taxon>Bacillati</taxon>
        <taxon>Actinomycetota</taxon>
        <taxon>Actinomycetes</taxon>
        <taxon>Micrococcales</taxon>
        <taxon>Intrasporangiaceae</taxon>
        <taxon>Aquipuribacter</taxon>
    </lineage>
</organism>
<dbReference type="Gene3D" id="3.30.1360.20">
    <property type="entry name" value="Transcriptional coactivator/pterin dehydratase"/>
    <property type="match status" value="1"/>
</dbReference>
<evidence type="ECO:0000256" key="1">
    <source>
        <dbReference type="ARBA" id="ARBA00001554"/>
    </source>
</evidence>
<dbReference type="EMBL" id="JBHSLD010000007">
    <property type="protein sequence ID" value="MFC5380692.1"/>
    <property type="molecule type" value="Genomic_DNA"/>
</dbReference>
<dbReference type="Gene3D" id="3.10.180.10">
    <property type="entry name" value="2,3-Dihydroxybiphenyl 1,2-Dioxygenase, domain 1"/>
    <property type="match status" value="1"/>
</dbReference>
<evidence type="ECO:0000313" key="8">
    <source>
        <dbReference type="EMBL" id="MFC5380692.1"/>
    </source>
</evidence>
<evidence type="ECO:0000256" key="5">
    <source>
        <dbReference type="ARBA" id="ARBA00023239"/>
    </source>
</evidence>
<name>A0ABW0GMQ5_9MICO</name>
<evidence type="ECO:0000259" key="7">
    <source>
        <dbReference type="Pfam" id="PF18029"/>
    </source>
</evidence>
<sequence>MSHDASGPRVLGHAETLVQLQDLPGWEVVAGALHARFDAPDVPSAVGLVVDAFDEAELMDHHPDTDLRWRRVRFALSTHSAGGVTQLDVELAHRIESVAAARGATHLPAAAQQVELGVDTRDHTALAPFWRAALGYRDADDDGTVLEDPHGRGPQVWFQSTTTPASPPGTRGRLHVDVSVATLEEAAARRQAVEAAGGRLLDDTHAPAWWVYADPDGNELCVCTGFGREQP</sequence>
<protein>
    <recommendedName>
        <fullName evidence="4">Putative pterin-4-alpha-carbinolamine dehydratase</fullName>
        <ecNumber evidence="3">4.2.1.96</ecNumber>
    </recommendedName>
</protein>
<feature type="domain" description="Glyoxalase-like" evidence="7">
    <location>
        <begin position="117"/>
        <end position="223"/>
    </location>
</feature>
<evidence type="ECO:0000256" key="6">
    <source>
        <dbReference type="SAM" id="MobiDB-lite"/>
    </source>
</evidence>
<reference evidence="9" key="1">
    <citation type="journal article" date="2019" name="Int. J. Syst. Evol. Microbiol.">
        <title>The Global Catalogue of Microorganisms (GCM) 10K type strain sequencing project: providing services to taxonomists for standard genome sequencing and annotation.</title>
        <authorList>
            <consortium name="The Broad Institute Genomics Platform"/>
            <consortium name="The Broad Institute Genome Sequencing Center for Infectious Disease"/>
            <person name="Wu L."/>
            <person name="Ma J."/>
        </authorList>
    </citation>
    <scope>NUCLEOTIDE SEQUENCE [LARGE SCALE GENOMIC DNA]</scope>
    <source>
        <strain evidence="9">CCUG 43114</strain>
    </source>
</reference>
<dbReference type="InterPro" id="IPR001533">
    <property type="entry name" value="Pterin_deHydtase"/>
</dbReference>
<dbReference type="Pfam" id="PF18029">
    <property type="entry name" value="Glyoxalase_6"/>
    <property type="match status" value="1"/>
</dbReference>
<evidence type="ECO:0000256" key="4">
    <source>
        <dbReference type="ARBA" id="ARBA00021735"/>
    </source>
</evidence>
<dbReference type="SUPFAM" id="SSF54593">
    <property type="entry name" value="Glyoxalase/Bleomycin resistance protein/Dihydroxybiphenyl dioxygenase"/>
    <property type="match status" value="1"/>
</dbReference>
<evidence type="ECO:0000256" key="3">
    <source>
        <dbReference type="ARBA" id="ARBA00013252"/>
    </source>
</evidence>
<comment type="caution">
    <text evidence="8">The sequence shown here is derived from an EMBL/GenBank/DDBJ whole genome shotgun (WGS) entry which is preliminary data.</text>
</comment>
<dbReference type="InterPro" id="IPR041581">
    <property type="entry name" value="Glyoxalase_6"/>
</dbReference>
<keyword evidence="9" id="KW-1185">Reference proteome</keyword>
<dbReference type="EC" id="4.2.1.96" evidence="3"/>
<dbReference type="Proteomes" id="UP001596122">
    <property type="component" value="Unassembled WGS sequence"/>
</dbReference>
<dbReference type="CDD" id="cd00488">
    <property type="entry name" value="PCD_DCoH"/>
    <property type="match status" value="1"/>
</dbReference>
<dbReference type="RefSeq" id="WP_340267799.1">
    <property type="nucleotide sequence ID" value="NZ_JBBEOG010000002.1"/>
</dbReference>
<dbReference type="InterPro" id="IPR036428">
    <property type="entry name" value="PCD_sf"/>
</dbReference>
<evidence type="ECO:0000256" key="2">
    <source>
        <dbReference type="ARBA" id="ARBA00006472"/>
    </source>
</evidence>
<comment type="similarity">
    <text evidence="2">Belongs to the pterin-4-alpha-carbinolamine dehydratase family.</text>
</comment>
<feature type="region of interest" description="Disordered" evidence="6">
    <location>
        <begin position="151"/>
        <end position="172"/>
    </location>
</feature>
<proteinExistence type="inferred from homology"/>
<dbReference type="Pfam" id="PF01329">
    <property type="entry name" value="Pterin_4a"/>
    <property type="match status" value="1"/>
</dbReference>
<comment type="catalytic activity">
    <reaction evidence="1">
        <text>(4aS,6R)-4a-hydroxy-L-erythro-5,6,7,8-tetrahydrobiopterin = (6R)-L-erythro-6,7-dihydrobiopterin + H2O</text>
        <dbReference type="Rhea" id="RHEA:11920"/>
        <dbReference type="ChEBI" id="CHEBI:15377"/>
        <dbReference type="ChEBI" id="CHEBI:15642"/>
        <dbReference type="ChEBI" id="CHEBI:43120"/>
        <dbReference type="EC" id="4.2.1.96"/>
    </reaction>
</comment>
<dbReference type="PANTHER" id="PTHR35908">
    <property type="entry name" value="HYPOTHETICAL FUSION PROTEIN"/>
    <property type="match status" value="1"/>
</dbReference>
<dbReference type="PANTHER" id="PTHR35908:SF1">
    <property type="entry name" value="CONSERVED PROTEIN"/>
    <property type="match status" value="1"/>
</dbReference>